<proteinExistence type="predicted"/>
<organism evidence="1">
    <name type="scientific">marine sediment metagenome</name>
    <dbReference type="NCBI Taxonomy" id="412755"/>
    <lineage>
        <taxon>unclassified sequences</taxon>
        <taxon>metagenomes</taxon>
        <taxon>ecological metagenomes</taxon>
    </lineage>
</organism>
<protein>
    <submittedName>
        <fullName evidence="1">Uncharacterized protein</fullName>
    </submittedName>
</protein>
<evidence type="ECO:0000313" key="1">
    <source>
        <dbReference type="EMBL" id="KKL23687.1"/>
    </source>
</evidence>
<gene>
    <name evidence="1" type="ORF">LCGC14_2422880</name>
</gene>
<comment type="caution">
    <text evidence="1">The sequence shown here is derived from an EMBL/GenBank/DDBJ whole genome shotgun (WGS) entry which is preliminary data.</text>
</comment>
<reference evidence="1" key="1">
    <citation type="journal article" date="2015" name="Nature">
        <title>Complex archaea that bridge the gap between prokaryotes and eukaryotes.</title>
        <authorList>
            <person name="Spang A."/>
            <person name="Saw J.H."/>
            <person name="Jorgensen S.L."/>
            <person name="Zaremba-Niedzwiedzka K."/>
            <person name="Martijn J."/>
            <person name="Lind A.E."/>
            <person name="van Eijk R."/>
            <person name="Schleper C."/>
            <person name="Guy L."/>
            <person name="Ettema T.J."/>
        </authorList>
    </citation>
    <scope>NUCLEOTIDE SEQUENCE</scope>
</reference>
<sequence>MIDLPTRAEATAPSTEWIRAASAVLHAYAKEELMTEAEFRAKLVDDDVLWLNEDHREASLQAASVKGISHAATNEQR</sequence>
<name>A0A0F9CBB8_9ZZZZ</name>
<dbReference type="EMBL" id="LAZR01036883">
    <property type="protein sequence ID" value="KKL23687.1"/>
    <property type="molecule type" value="Genomic_DNA"/>
</dbReference>
<dbReference type="AlphaFoldDB" id="A0A0F9CBB8"/>
<accession>A0A0F9CBB8</accession>